<sequence>MAGQAPAGLGAPRDRRRQAAARRRAELETRSALTSARPSTVSRASLRDNRAG</sequence>
<reference evidence="2 3" key="1">
    <citation type="submission" date="2014-11" db="EMBL/GenBank/DDBJ databases">
        <title>Symbiosis island explosion on the genome of extra-slow-growing strains of soybean bradyrhizobia with massive insertion sequences.</title>
        <authorList>
            <person name="Iida T."/>
            <person name="Minamisawa K."/>
        </authorList>
    </citation>
    <scope>NUCLEOTIDE SEQUENCE [LARGE SCALE GENOMIC DNA]</scope>
    <source>
        <strain evidence="2 3">NK6</strain>
    </source>
</reference>
<protein>
    <submittedName>
        <fullName evidence="2">Uncharacterized protein</fullName>
    </submittedName>
</protein>
<evidence type="ECO:0000256" key="1">
    <source>
        <dbReference type="SAM" id="MobiDB-lite"/>
    </source>
</evidence>
<name>A0A0E3VST4_9BRAD</name>
<accession>A0A0E3VST4</accession>
<dbReference type="EMBL" id="AP014685">
    <property type="protein sequence ID" value="BAR54465.1"/>
    <property type="molecule type" value="Genomic_DNA"/>
</dbReference>
<evidence type="ECO:0000313" key="2">
    <source>
        <dbReference type="EMBL" id="BAR54465.1"/>
    </source>
</evidence>
<proteinExistence type="predicted"/>
<evidence type="ECO:0000313" key="3">
    <source>
        <dbReference type="Proteomes" id="UP000063308"/>
    </source>
</evidence>
<organism evidence="2 3">
    <name type="scientific">Bradyrhizobium diazoefficiens</name>
    <dbReference type="NCBI Taxonomy" id="1355477"/>
    <lineage>
        <taxon>Bacteria</taxon>
        <taxon>Pseudomonadati</taxon>
        <taxon>Pseudomonadota</taxon>
        <taxon>Alphaproteobacteria</taxon>
        <taxon>Hyphomicrobiales</taxon>
        <taxon>Nitrobacteraceae</taxon>
        <taxon>Bradyrhizobium</taxon>
    </lineage>
</organism>
<gene>
    <name evidence="2" type="ORF">NK6_1281</name>
</gene>
<dbReference type="AlphaFoldDB" id="A0A0E3VST4"/>
<dbReference type="Proteomes" id="UP000063308">
    <property type="component" value="Chromosome"/>
</dbReference>
<feature type="compositionally biased region" description="Polar residues" evidence="1">
    <location>
        <begin position="31"/>
        <end position="43"/>
    </location>
</feature>
<feature type="region of interest" description="Disordered" evidence="1">
    <location>
        <begin position="1"/>
        <end position="52"/>
    </location>
</feature>